<dbReference type="PANTHER" id="PTHR48081">
    <property type="entry name" value="AB HYDROLASE SUPERFAMILY PROTEIN C4A8.06C"/>
    <property type="match status" value="1"/>
</dbReference>
<dbReference type="InterPro" id="IPR050300">
    <property type="entry name" value="GDXG_lipolytic_enzyme"/>
</dbReference>
<evidence type="ECO:0000313" key="4">
    <source>
        <dbReference type="Proteomes" id="UP000294824"/>
    </source>
</evidence>
<dbReference type="GO" id="GO:0016787">
    <property type="term" value="F:hydrolase activity"/>
    <property type="evidence" value="ECO:0007669"/>
    <property type="project" value="UniProtKB-KW"/>
</dbReference>
<protein>
    <submittedName>
        <fullName evidence="3">Acetyl esterase/lipase</fullName>
    </submittedName>
</protein>
<comment type="caution">
    <text evidence="3">The sequence shown here is derived from an EMBL/GenBank/DDBJ whole genome shotgun (WGS) entry which is preliminary data.</text>
</comment>
<dbReference type="Gene3D" id="3.40.50.1820">
    <property type="entry name" value="alpha/beta hydrolase"/>
    <property type="match status" value="1"/>
</dbReference>
<dbReference type="InterPro" id="IPR029058">
    <property type="entry name" value="AB_hydrolase_fold"/>
</dbReference>
<evidence type="ECO:0000259" key="2">
    <source>
        <dbReference type="Pfam" id="PF20434"/>
    </source>
</evidence>
<dbReference type="EMBL" id="SORL01000010">
    <property type="protein sequence ID" value="TDY60930.1"/>
    <property type="molecule type" value="Genomic_DNA"/>
</dbReference>
<organism evidence="3 4">
    <name type="scientific">Algibacter lectus</name>
    <dbReference type="NCBI Taxonomy" id="221126"/>
    <lineage>
        <taxon>Bacteria</taxon>
        <taxon>Pseudomonadati</taxon>
        <taxon>Bacteroidota</taxon>
        <taxon>Flavobacteriia</taxon>
        <taxon>Flavobacteriales</taxon>
        <taxon>Flavobacteriaceae</taxon>
        <taxon>Algibacter</taxon>
    </lineage>
</organism>
<dbReference type="Proteomes" id="UP000294824">
    <property type="component" value="Unassembled WGS sequence"/>
</dbReference>
<dbReference type="RefSeq" id="WP_133968349.1">
    <property type="nucleotide sequence ID" value="NZ_SORL01000010.1"/>
</dbReference>
<name>A0A4R8M6E3_9FLAO</name>
<accession>A0A4R8M6E3</accession>
<keyword evidence="4" id="KW-1185">Reference proteome</keyword>
<keyword evidence="1" id="KW-0378">Hydrolase</keyword>
<dbReference type="AlphaFoldDB" id="A0A4R8M6E3"/>
<evidence type="ECO:0000313" key="3">
    <source>
        <dbReference type="EMBL" id="TDY60930.1"/>
    </source>
</evidence>
<proteinExistence type="predicted"/>
<reference evidence="3 4" key="1">
    <citation type="submission" date="2019-03" db="EMBL/GenBank/DDBJ databases">
        <title>Genomic Encyclopedia of Type Strains, Phase III (KMG-III): the genomes of soil and plant-associated and newly described type strains.</title>
        <authorList>
            <person name="Whitman W."/>
        </authorList>
    </citation>
    <scope>NUCLEOTIDE SEQUENCE [LARGE SCALE GENOMIC DNA]</scope>
    <source>
        <strain evidence="3 4">CECT 8301</strain>
    </source>
</reference>
<dbReference type="SUPFAM" id="SSF53474">
    <property type="entry name" value="alpha/beta-Hydrolases"/>
    <property type="match status" value="1"/>
</dbReference>
<dbReference type="PROSITE" id="PS51257">
    <property type="entry name" value="PROKAR_LIPOPROTEIN"/>
    <property type="match status" value="1"/>
</dbReference>
<sequence>MKFLKILSINLLAVITILSCSEKIEPIATADILDTTLEYEELDIVYGDDENQTFDLYLPADRTVDTKIIILIHGGGWSAGDKAEMDPLKTLLIQDFPDVAIVNMNYRLADGNNKPYPMQTNDISTVIRYLKTNQIKLSISDQLGFIGASAGGHLALLWAYSFDTLQKTNMVCSIVGPTNLTDPNFALAAEESSELDAFLTLFGEDPTVEYLEEVSPLHQVTANAPATILFYGGQDPLIPISQGADLNEKLSKLNVTHEYTLYPEAGHGWTGIEFIDTWTKIKAFTIDNL</sequence>
<feature type="domain" description="BD-FAE-like" evidence="2">
    <location>
        <begin position="55"/>
        <end position="250"/>
    </location>
</feature>
<dbReference type="Pfam" id="PF20434">
    <property type="entry name" value="BD-FAE"/>
    <property type="match status" value="1"/>
</dbReference>
<gene>
    <name evidence="3" type="ORF">DFQ06_2937</name>
</gene>
<evidence type="ECO:0000256" key="1">
    <source>
        <dbReference type="ARBA" id="ARBA00022801"/>
    </source>
</evidence>
<dbReference type="InterPro" id="IPR049492">
    <property type="entry name" value="BD-FAE-like_dom"/>
</dbReference>